<dbReference type="Gene3D" id="1.10.150.240">
    <property type="entry name" value="Putative phosphatase, domain 2"/>
    <property type="match status" value="1"/>
</dbReference>
<sequence length="254" mass="28493">MTQPPLPFAPEILRFLKRHHYERVTPRAALIDMDGTLYDSMKNHTRAWHRLMTELGVECTRDEFYLYEGRTGASTINALFQRQFGRDATDEEKTSLYQRKTEYFRELPPVLPMEGALDMLSVFREVGMQRVLVTGSGQQSVLDNISRDFPGMFDDDKRITARNVTHGKPHPEPFIKAMQLARVSPSQSIVVENAPLGVEAGDRAGAFTVGVTTGPIPREAMEEAGAAVVFSSMPEFAHMLPSLLLSLLTITSDY</sequence>
<organism evidence="1 2">
    <name type="scientific">Duncaniella muris</name>
    <dbReference type="NCBI Taxonomy" id="2094150"/>
    <lineage>
        <taxon>Bacteria</taxon>
        <taxon>Pseudomonadati</taxon>
        <taxon>Bacteroidota</taxon>
        <taxon>Bacteroidia</taxon>
        <taxon>Bacteroidales</taxon>
        <taxon>Muribaculaceae</taxon>
        <taxon>Duncaniella</taxon>
    </lineage>
</organism>
<dbReference type="PANTHER" id="PTHR43481">
    <property type="entry name" value="FRUCTOSE-1-PHOSPHATE PHOSPHATASE"/>
    <property type="match status" value="1"/>
</dbReference>
<dbReference type="AlphaFoldDB" id="A0A2V1ISX2"/>
<protein>
    <submittedName>
        <fullName evidence="1">Beta-phosphoglucomutase</fullName>
    </submittedName>
</protein>
<dbReference type="Proteomes" id="UP000244905">
    <property type="component" value="Unassembled WGS sequence"/>
</dbReference>
<name>A0A2V1ISX2_9BACT</name>
<dbReference type="SUPFAM" id="SSF56784">
    <property type="entry name" value="HAD-like"/>
    <property type="match status" value="1"/>
</dbReference>
<dbReference type="Gene3D" id="3.40.50.1000">
    <property type="entry name" value="HAD superfamily/HAD-like"/>
    <property type="match status" value="1"/>
</dbReference>
<dbReference type="InterPro" id="IPR023214">
    <property type="entry name" value="HAD_sf"/>
</dbReference>
<proteinExistence type="predicted"/>
<dbReference type="PANTHER" id="PTHR43481:SF4">
    <property type="entry name" value="GLYCEROL-1-PHOSPHATE PHOSPHOHYDROLASE 1-RELATED"/>
    <property type="match status" value="1"/>
</dbReference>
<dbReference type="EMBL" id="PUEC01000003">
    <property type="protein sequence ID" value="PWB03928.1"/>
    <property type="molecule type" value="Genomic_DNA"/>
</dbReference>
<dbReference type="InterPro" id="IPR051806">
    <property type="entry name" value="HAD-like_SPP"/>
</dbReference>
<dbReference type="Pfam" id="PF13419">
    <property type="entry name" value="HAD_2"/>
    <property type="match status" value="1"/>
</dbReference>
<gene>
    <name evidence="1" type="ORF">C5O23_01935</name>
</gene>
<dbReference type="SFLD" id="SFLDG01135">
    <property type="entry name" value="C1.5.6:_HAD__Beta-PGM__Phospha"/>
    <property type="match status" value="1"/>
</dbReference>
<dbReference type="SFLD" id="SFLDS00003">
    <property type="entry name" value="Haloacid_Dehalogenase"/>
    <property type="match status" value="1"/>
</dbReference>
<dbReference type="InterPro" id="IPR036412">
    <property type="entry name" value="HAD-like_sf"/>
</dbReference>
<evidence type="ECO:0000313" key="1">
    <source>
        <dbReference type="EMBL" id="PWB03928.1"/>
    </source>
</evidence>
<dbReference type="InterPro" id="IPR006439">
    <property type="entry name" value="HAD-SF_hydro_IA"/>
</dbReference>
<evidence type="ECO:0000313" key="2">
    <source>
        <dbReference type="Proteomes" id="UP000244905"/>
    </source>
</evidence>
<dbReference type="NCBIfam" id="TIGR01509">
    <property type="entry name" value="HAD-SF-IA-v3"/>
    <property type="match status" value="1"/>
</dbReference>
<dbReference type="GO" id="GO:0050308">
    <property type="term" value="F:sugar-phosphatase activity"/>
    <property type="evidence" value="ECO:0007669"/>
    <property type="project" value="TreeGrafter"/>
</dbReference>
<dbReference type="RefSeq" id="WP_107031272.1">
    <property type="nucleotide sequence ID" value="NZ_CAOVAQ010000029.1"/>
</dbReference>
<keyword evidence="2" id="KW-1185">Reference proteome</keyword>
<reference evidence="2" key="1">
    <citation type="submission" date="2018-02" db="EMBL/GenBank/DDBJ databases">
        <authorList>
            <person name="Clavel T."/>
            <person name="Strowig T."/>
        </authorList>
    </citation>
    <scope>NUCLEOTIDE SEQUENCE [LARGE SCALE GENOMIC DNA]</scope>
    <source>
        <strain evidence="2">DSM 103720</strain>
    </source>
</reference>
<dbReference type="GeneID" id="82525109"/>
<dbReference type="SFLD" id="SFLDG01129">
    <property type="entry name" value="C1.5:_HAD__Beta-PGM__Phosphata"/>
    <property type="match status" value="1"/>
</dbReference>
<comment type="caution">
    <text evidence="1">The sequence shown here is derived from an EMBL/GenBank/DDBJ whole genome shotgun (WGS) entry which is preliminary data.</text>
</comment>
<accession>A0A2V1ISX2</accession>
<dbReference type="InterPro" id="IPR041492">
    <property type="entry name" value="HAD_2"/>
</dbReference>
<dbReference type="InterPro" id="IPR023198">
    <property type="entry name" value="PGP-like_dom2"/>
</dbReference>